<dbReference type="EMBL" id="GBRH01242696">
    <property type="protein sequence ID" value="JAD55199.1"/>
    <property type="molecule type" value="Transcribed_RNA"/>
</dbReference>
<protein>
    <submittedName>
        <fullName evidence="2">Uncharacterized protein</fullName>
    </submittedName>
</protein>
<keyword evidence="1" id="KW-0812">Transmembrane</keyword>
<proteinExistence type="predicted"/>
<reference evidence="2" key="1">
    <citation type="submission" date="2014-09" db="EMBL/GenBank/DDBJ databases">
        <authorList>
            <person name="Magalhaes I.L.F."/>
            <person name="Oliveira U."/>
            <person name="Santos F.R."/>
            <person name="Vidigal T.H.D.A."/>
            <person name="Brescovit A.D."/>
            <person name="Santos A.J."/>
        </authorList>
    </citation>
    <scope>NUCLEOTIDE SEQUENCE</scope>
    <source>
        <tissue evidence="2">Shoot tissue taken approximately 20 cm above the soil surface</tissue>
    </source>
</reference>
<name>A0A0A9ATZ7_ARUDO</name>
<feature type="transmembrane region" description="Helical" evidence="1">
    <location>
        <begin position="16"/>
        <end position="49"/>
    </location>
</feature>
<organism evidence="2">
    <name type="scientific">Arundo donax</name>
    <name type="common">Giant reed</name>
    <name type="synonym">Donax arundinaceus</name>
    <dbReference type="NCBI Taxonomy" id="35708"/>
    <lineage>
        <taxon>Eukaryota</taxon>
        <taxon>Viridiplantae</taxon>
        <taxon>Streptophyta</taxon>
        <taxon>Embryophyta</taxon>
        <taxon>Tracheophyta</taxon>
        <taxon>Spermatophyta</taxon>
        <taxon>Magnoliopsida</taxon>
        <taxon>Liliopsida</taxon>
        <taxon>Poales</taxon>
        <taxon>Poaceae</taxon>
        <taxon>PACMAD clade</taxon>
        <taxon>Arundinoideae</taxon>
        <taxon>Arundineae</taxon>
        <taxon>Arundo</taxon>
    </lineage>
</organism>
<accession>A0A0A9ATZ7</accession>
<reference evidence="2" key="2">
    <citation type="journal article" date="2015" name="Data Brief">
        <title>Shoot transcriptome of the giant reed, Arundo donax.</title>
        <authorList>
            <person name="Barrero R.A."/>
            <person name="Guerrero F.D."/>
            <person name="Moolhuijzen P."/>
            <person name="Goolsby J.A."/>
            <person name="Tidwell J."/>
            <person name="Bellgard S.E."/>
            <person name="Bellgard M.I."/>
        </authorList>
    </citation>
    <scope>NUCLEOTIDE SEQUENCE</scope>
    <source>
        <tissue evidence="2">Shoot tissue taken approximately 20 cm above the soil surface</tissue>
    </source>
</reference>
<sequence>MFCYSNDISLLKVPDIMSFVLTMTSFFLVLKPRNSLVCCYLVIFVALFADRSLNRREQS</sequence>
<evidence type="ECO:0000256" key="1">
    <source>
        <dbReference type="SAM" id="Phobius"/>
    </source>
</evidence>
<keyword evidence="1" id="KW-0472">Membrane</keyword>
<evidence type="ECO:0000313" key="2">
    <source>
        <dbReference type="EMBL" id="JAD55199.1"/>
    </source>
</evidence>
<keyword evidence="1" id="KW-1133">Transmembrane helix</keyword>
<dbReference type="AlphaFoldDB" id="A0A0A9ATZ7"/>